<feature type="transmembrane region" description="Helical" evidence="7">
    <location>
        <begin position="69"/>
        <end position="88"/>
    </location>
</feature>
<dbReference type="InterPro" id="IPR014216">
    <property type="entry name" value="ABC_transptr_CydD"/>
</dbReference>
<evidence type="ECO:0000256" key="2">
    <source>
        <dbReference type="ARBA" id="ARBA00022692"/>
    </source>
</evidence>
<dbReference type="EMBL" id="BAAAVS010000017">
    <property type="protein sequence ID" value="GAA3029979.1"/>
    <property type="molecule type" value="Genomic_DNA"/>
</dbReference>
<feature type="transmembrane region" description="Helical" evidence="7">
    <location>
        <begin position="145"/>
        <end position="168"/>
    </location>
</feature>
<dbReference type="InterPro" id="IPR036640">
    <property type="entry name" value="ABC1_TM_sf"/>
</dbReference>
<evidence type="ECO:0000256" key="3">
    <source>
        <dbReference type="ARBA" id="ARBA00022741"/>
    </source>
</evidence>
<dbReference type="InterPro" id="IPR039421">
    <property type="entry name" value="Type_1_exporter"/>
</dbReference>
<dbReference type="InterPro" id="IPR003593">
    <property type="entry name" value="AAA+_ATPase"/>
</dbReference>
<evidence type="ECO:0000259" key="9">
    <source>
        <dbReference type="PROSITE" id="PS50929"/>
    </source>
</evidence>
<feature type="transmembrane region" description="Helical" evidence="7">
    <location>
        <begin position="174"/>
        <end position="194"/>
    </location>
</feature>
<name>A0ABP6L4R9_9ACTN</name>
<keyword evidence="6 7" id="KW-0472">Membrane</keyword>
<dbReference type="NCBIfam" id="TIGR02857">
    <property type="entry name" value="CydD"/>
    <property type="match status" value="1"/>
</dbReference>
<evidence type="ECO:0000256" key="5">
    <source>
        <dbReference type="ARBA" id="ARBA00022989"/>
    </source>
</evidence>
<evidence type="ECO:0000313" key="10">
    <source>
        <dbReference type="EMBL" id="GAA3029979.1"/>
    </source>
</evidence>
<dbReference type="Proteomes" id="UP001501035">
    <property type="component" value="Unassembled WGS sequence"/>
</dbReference>
<keyword evidence="11" id="KW-1185">Reference proteome</keyword>
<keyword evidence="5 7" id="KW-1133">Transmembrane helix</keyword>
<dbReference type="InterPro" id="IPR027417">
    <property type="entry name" value="P-loop_NTPase"/>
</dbReference>
<organism evidence="10 11">
    <name type="scientific">Gordonia defluvii</name>
    <dbReference type="NCBI Taxonomy" id="283718"/>
    <lineage>
        <taxon>Bacteria</taxon>
        <taxon>Bacillati</taxon>
        <taxon>Actinomycetota</taxon>
        <taxon>Actinomycetes</taxon>
        <taxon>Mycobacteriales</taxon>
        <taxon>Gordoniaceae</taxon>
        <taxon>Gordonia</taxon>
    </lineage>
</organism>
<evidence type="ECO:0000313" key="11">
    <source>
        <dbReference type="Proteomes" id="UP001501035"/>
    </source>
</evidence>
<feature type="transmembrane region" description="Helical" evidence="7">
    <location>
        <begin position="253"/>
        <end position="274"/>
    </location>
</feature>
<keyword evidence="4" id="KW-0067">ATP-binding</keyword>
<accession>A0ABP6L4R9</accession>
<comment type="subcellular location">
    <subcellularLocation>
        <location evidence="1">Cell membrane</location>
        <topology evidence="1">Multi-pass membrane protein</topology>
    </subcellularLocation>
</comment>
<dbReference type="SUPFAM" id="SSF52540">
    <property type="entry name" value="P-loop containing nucleoside triphosphate hydrolases"/>
    <property type="match status" value="1"/>
</dbReference>
<evidence type="ECO:0000256" key="7">
    <source>
        <dbReference type="SAM" id="Phobius"/>
    </source>
</evidence>
<gene>
    <name evidence="10" type="primary">cydD</name>
    <name evidence="10" type="ORF">GCM10010528_09330</name>
</gene>
<feature type="transmembrane region" description="Helical" evidence="7">
    <location>
        <begin position="30"/>
        <end position="57"/>
    </location>
</feature>
<dbReference type="CDD" id="cd03228">
    <property type="entry name" value="ABCC_MRP_Like"/>
    <property type="match status" value="1"/>
</dbReference>
<dbReference type="Gene3D" id="1.20.1560.10">
    <property type="entry name" value="ABC transporter type 1, transmembrane domain"/>
    <property type="match status" value="1"/>
</dbReference>
<dbReference type="PROSITE" id="PS50893">
    <property type="entry name" value="ABC_TRANSPORTER_2"/>
    <property type="match status" value="1"/>
</dbReference>
<proteinExistence type="predicted"/>
<dbReference type="SUPFAM" id="SSF90123">
    <property type="entry name" value="ABC transporter transmembrane region"/>
    <property type="match status" value="1"/>
</dbReference>
<dbReference type="PANTHER" id="PTHR24221:SF590">
    <property type="entry name" value="COMPONENT LINKED WITH THE ASSEMBLY OF CYTOCHROME' TRANSPORT TRANSMEMBRANE ATP-BINDING PROTEIN ABC TRANSPORTER CYDD-RELATED"/>
    <property type="match status" value="1"/>
</dbReference>
<evidence type="ECO:0000256" key="6">
    <source>
        <dbReference type="ARBA" id="ARBA00023136"/>
    </source>
</evidence>
<dbReference type="RefSeq" id="WP_290707642.1">
    <property type="nucleotide sequence ID" value="NZ_BAAAVS010000017.1"/>
</dbReference>
<evidence type="ECO:0000256" key="1">
    <source>
        <dbReference type="ARBA" id="ARBA00004651"/>
    </source>
</evidence>
<keyword evidence="2 7" id="KW-0812">Transmembrane</keyword>
<keyword evidence="3" id="KW-0547">Nucleotide-binding</keyword>
<feature type="domain" description="ABC transporter" evidence="8">
    <location>
        <begin position="351"/>
        <end position="571"/>
    </location>
</feature>
<dbReference type="PROSITE" id="PS50929">
    <property type="entry name" value="ABC_TM1F"/>
    <property type="match status" value="1"/>
</dbReference>
<protein>
    <submittedName>
        <fullName evidence="10">Thiol reductant ABC exporter subunit CydD</fullName>
    </submittedName>
</protein>
<sequence length="571" mass="58855">MSATPDGSTRDSRAPLDPRLLRLSPAARRYLGVTVGAGLLTTVSVVVVAFAVASILSELVTGSTDSVRITHLLLLVGGFAVQIATTYASQRYAQRAAASVIGEVRNDVLGVLTDPARTEARRLVAVRGRATTVLLRGLDDLGPYLSGYVPSLILATTLTPIVIAVIAAVDLVSAGLIVLTIPLIPIFGILIGLMTRDRTQAKLNATARQQSMLLDLIAGIPTLRAVHRAQGAAKQVEELGTSWRRSTMSTLRVAFLSGAWLELMATLSVALVAVSIGLRLVYGEMSLFAGVLALVLAPEAFRPLRQVGAAFHDSADGVAATNDAFALVADAPAGTNGNGDGSAATTAPVVLSGAEITFAGVGVRARDGWAPRALDVVCVPGTITVLTGPNGSGKSTALAALMGLVRLDAGVIVVDGHELSSAQRTACQPQMAWLPQHPAIVPGTVADNLELYGSLDPIALAVAARATGWDRVAHEVGGGADVGATMLGEGGVGLSAGQRQRLALTRTLARDVPVLVLDEPTAHLDVKARERVVAEVAARAQAGATVIVAAHRADWLDSADLVVDLGAAVSR</sequence>
<comment type="caution">
    <text evidence="10">The sequence shown here is derived from an EMBL/GenBank/DDBJ whole genome shotgun (WGS) entry which is preliminary data.</text>
</comment>
<feature type="domain" description="ABC transmembrane type-1" evidence="9">
    <location>
        <begin position="33"/>
        <end position="316"/>
    </location>
</feature>
<dbReference type="SMART" id="SM00382">
    <property type="entry name" value="AAA"/>
    <property type="match status" value="1"/>
</dbReference>
<dbReference type="Pfam" id="PF00664">
    <property type="entry name" value="ABC_membrane"/>
    <property type="match status" value="1"/>
</dbReference>
<dbReference type="InterPro" id="IPR003439">
    <property type="entry name" value="ABC_transporter-like_ATP-bd"/>
</dbReference>
<evidence type="ECO:0000259" key="8">
    <source>
        <dbReference type="PROSITE" id="PS50893"/>
    </source>
</evidence>
<dbReference type="CDD" id="cd18584">
    <property type="entry name" value="ABC_6TM_AarD_CydD"/>
    <property type="match status" value="1"/>
</dbReference>
<dbReference type="InterPro" id="IPR011527">
    <property type="entry name" value="ABC1_TM_dom"/>
</dbReference>
<dbReference type="Gene3D" id="3.40.50.300">
    <property type="entry name" value="P-loop containing nucleotide triphosphate hydrolases"/>
    <property type="match status" value="1"/>
</dbReference>
<dbReference type="Pfam" id="PF00005">
    <property type="entry name" value="ABC_tran"/>
    <property type="match status" value="1"/>
</dbReference>
<reference evidence="11" key="1">
    <citation type="journal article" date="2019" name="Int. J. Syst. Evol. Microbiol.">
        <title>The Global Catalogue of Microorganisms (GCM) 10K type strain sequencing project: providing services to taxonomists for standard genome sequencing and annotation.</title>
        <authorList>
            <consortium name="The Broad Institute Genomics Platform"/>
            <consortium name="The Broad Institute Genome Sequencing Center for Infectious Disease"/>
            <person name="Wu L."/>
            <person name="Ma J."/>
        </authorList>
    </citation>
    <scope>NUCLEOTIDE SEQUENCE [LARGE SCALE GENOMIC DNA]</scope>
    <source>
        <strain evidence="11">JCM 14234</strain>
    </source>
</reference>
<evidence type="ECO:0000256" key="4">
    <source>
        <dbReference type="ARBA" id="ARBA00022840"/>
    </source>
</evidence>
<dbReference type="PANTHER" id="PTHR24221">
    <property type="entry name" value="ATP-BINDING CASSETTE SUB-FAMILY B"/>
    <property type="match status" value="1"/>
</dbReference>